<evidence type="ECO:0008006" key="3">
    <source>
        <dbReference type="Google" id="ProtNLM"/>
    </source>
</evidence>
<comment type="caution">
    <text evidence="1">The sequence shown here is derived from an EMBL/GenBank/DDBJ whole genome shotgun (WGS) entry which is preliminary data.</text>
</comment>
<dbReference type="Proteomes" id="UP000637720">
    <property type="component" value="Unassembled WGS sequence"/>
</dbReference>
<dbReference type="Pfam" id="PF02583">
    <property type="entry name" value="Trns_repr_metal"/>
    <property type="match status" value="1"/>
</dbReference>
<reference evidence="1" key="2">
    <citation type="submission" date="2020-09" db="EMBL/GenBank/DDBJ databases">
        <authorList>
            <person name="Sun Q."/>
            <person name="Ohkuma M."/>
        </authorList>
    </citation>
    <scope>NUCLEOTIDE SEQUENCE</scope>
    <source>
        <strain evidence="1">JCM 14719</strain>
    </source>
</reference>
<sequence>MDQASEKAALLRRLRRIEGQIRGVQKMIEEDRYCVDILTQLAAIRSATNAVGLAILERHIRGCVQNAIRQDQGDEMIDELLDVIHSFVKSS</sequence>
<dbReference type="EMBL" id="BMOF01000008">
    <property type="protein sequence ID" value="GGJ95386.1"/>
    <property type="molecule type" value="Genomic_DNA"/>
</dbReference>
<reference evidence="1" key="1">
    <citation type="journal article" date="2014" name="Int. J. Syst. Evol. Microbiol.">
        <title>Complete genome sequence of Corynebacterium casei LMG S-19264T (=DSM 44701T), isolated from a smear-ripened cheese.</title>
        <authorList>
            <consortium name="US DOE Joint Genome Institute (JGI-PGF)"/>
            <person name="Walter F."/>
            <person name="Albersmeier A."/>
            <person name="Kalinowski J."/>
            <person name="Ruckert C."/>
        </authorList>
    </citation>
    <scope>NUCLEOTIDE SEQUENCE</scope>
    <source>
        <strain evidence="1">JCM 14719</strain>
    </source>
</reference>
<dbReference type="InterPro" id="IPR003735">
    <property type="entry name" value="Metal_Tscrpt_repr"/>
</dbReference>
<dbReference type="InterPro" id="IPR038390">
    <property type="entry name" value="Metal_Tscrpt_repr_sf"/>
</dbReference>
<gene>
    <name evidence="1" type="ORF">GCM10007043_06530</name>
</gene>
<protein>
    <recommendedName>
        <fullName evidence="3">Transcriptional regulator</fullName>
    </recommendedName>
</protein>
<evidence type="ECO:0000313" key="1">
    <source>
        <dbReference type="EMBL" id="GGJ95386.1"/>
    </source>
</evidence>
<dbReference type="CDD" id="cd10148">
    <property type="entry name" value="CsoR-like_DUF156"/>
    <property type="match status" value="1"/>
</dbReference>
<proteinExistence type="predicted"/>
<dbReference type="PANTHER" id="PTHR33677">
    <property type="entry name" value="TRANSCRIPTIONAL REPRESSOR FRMR-RELATED"/>
    <property type="match status" value="1"/>
</dbReference>
<accession>A0A8J3B7P0</accession>
<organism evidence="1 2">
    <name type="scientific">Calditerricola satsumensis</name>
    <dbReference type="NCBI Taxonomy" id="373054"/>
    <lineage>
        <taxon>Bacteria</taxon>
        <taxon>Bacillati</taxon>
        <taxon>Bacillota</taxon>
        <taxon>Bacilli</taxon>
        <taxon>Bacillales</taxon>
        <taxon>Bacillaceae</taxon>
        <taxon>Calditerricola</taxon>
    </lineage>
</organism>
<dbReference type="RefSeq" id="WP_054669287.1">
    <property type="nucleotide sequence ID" value="NZ_BMOF01000008.1"/>
</dbReference>
<dbReference type="GO" id="GO:0003677">
    <property type="term" value="F:DNA binding"/>
    <property type="evidence" value="ECO:0007669"/>
    <property type="project" value="InterPro"/>
</dbReference>
<keyword evidence="2" id="KW-1185">Reference proteome</keyword>
<dbReference type="GO" id="GO:0046872">
    <property type="term" value="F:metal ion binding"/>
    <property type="evidence" value="ECO:0007669"/>
    <property type="project" value="InterPro"/>
</dbReference>
<evidence type="ECO:0000313" key="2">
    <source>
        <dbReference type="Proteomes" id="UP000637720"/>
    </source>
</evidence>
<dbReference type="GO" id="GO:0045892">
    <property type="term" value="P:negative regulation of DNA-templated transcription"/>
    <property type="evidence" value="ECO:0007669"/>
    <property type="project" value="UniProtKB-ARBA"/>
</dbReference>
<dbReference type="AlphaFoldDB" id="A0A8J3B7P0"/>
<name>A0A8J3B7P0_9BACI</name>
<dbReference type="Gene3D" id="1.20.58.1000">
    <property type="entry name" value="Metal-sensitive repressor, helix protomer"/>
    <property type="match status" value="1"/>
</dbReference>